<sequence length="251" mass="26596">MNVATRLTWLTRVGFAVRGVLYLVIAILIARLGRAEDPGGAVQYLGAHSGILLIVIAAGLIAYGVWRLADAAFNVERHDDDAKGVAERVGAALSGAVHFLLAWQAIHLFQGARASGDSTEQGVRMALDLPAGPALVVVAGILLAALGVYQLVRAAKGSFLKHLEPRIARHPWAKWSGRLGYAARGVIFALSGWFIVQAGLEADADQAGGMAQALAWLESPVDLLVAAGLFGFGLFSLIEARFRVLRDVRVG</sequence>
<accession>A0ABW8YM73</accession>
<keyword evidence="4" id="KW-1185">Reference proteome</keyword>
<feature type="domain" description="DUF1206" evidence="2">
    <location>
        <begin position="89"/>
        <end position="156"/>
    </location>
</feature>
<feature type="domain" description="DUF1206" evidence="2">
    <location>
        <begin position="179"/>
        <end position="243"/>
    </location>
</feature>
<evidence type="ECO:0000313" key="3">
    <source>
        <dbReference type="EMBL" id="MFL9841376.1"/>
    </source>
</evidence>
<dbReference type="EMBL" id="JBELQC010000001">
    <property type="protein sequence ID" value="MFL9841376.1"/>
    <property type="molecule type" value="Genomic_DNA"/>
</dbReference>
<feature type="transmembrane region" description="Helical" evidence="1">
    <location>
        <begin position="9"/>
        <end position="30"/>
    </location>
</feature>
<gene>
    <name evidence="3" type="ORF">ABS767_10410</name>
</gene>
<protein>
    <submittedName>
        <fullName evidence="3">DUF1206 domain-containing protein</fullName>
    </submittedName>
</protein>
<evidence type="ECO:0000313" key="4">
    <source>
        <dbReference type="Proteomes" id="UP001629244"/>
    </source>
</evidence>
<dbReference type="RefSeq" id="WP_408078284.1">
    <property type="nucleotide sequence ID" value="NZ_JBELQC010000001.1"/>
</dbReference>
<dbReference type="Proteomes" id="UP001629244">
    <property type="component" value="Unassembled WGS sequence"/>
</dbReference>
<keyword evidence="1" id="KW-0812">Transmembrane</keyword>
<reference evidence="3 4" key="1">
    <citation type="submission" date="2024-06" db="EMBL/GenBank/DDBJ databases">
        <authorList>
            <person name="Kaempfer P."/>
            <person name="Viver T."/>
        </authorList>
    </citation>
    <scope>NUCLEOTIDE SEQUENCE [LARGE SCALE GENOMIC DNA]</scope>
    <source>
        <strain evidence="3 4">ST-64</strain>
    </source>
</reference>
<feature type="transmembrane region" description="Helical" evidence="1">
    <location>
        <begin position="179"/>
        <end position="200"/>
    </location>
</feature>
<keyword evidence="1" id="KW-0472">Membrane</keyword>
<evidence type="ECO:0000256" key="1">
    <source>
        <dbReference type="SAM" id="Phobius"/>
    </source>
</evidence>
<organism evidence="3 4">
    <name type="scientific">Sphingomonas plantiphila</name>
    <dbReference type="NCBI Taxonomy" id="3163295"/>
    <lineage>
        <taxon>Bacteria</taxon>
        <taxon>Pseudomonadati</taxon>
        <taxon>Pseudomonadota</taxon>
        <taxon>Alphaproteobacteria</taxon>
        <taxon>Sphingomonadales</taxon>
        <taxon>Sphingomonadaceae</taxon>
        <taxon>Sphingomonas</taxon>
    </lineage>
</organism>
<dbReference type="Pfam" id="PF06724">
    <property type="entry name" value="DUF1206"/>
    <property type="match status" value="3"/>
</dbReference>
<keyword evidence="1" id="KW-1133">Transmembrane helix</keyword>
<proteinExistence type="predicted"/>
<feature type="domain" description="DUF1206" evidence="2">
    <location>
        <begin position="13"/>
        <end position="73"/>
    </location>
</feature>
<comment type="caution">
    <text evidence="3">The sequence shown here is derived from an EMBL/GenBank/DDBJ whole genome shotgun (WGS) entry which is preliminary data.</text>
</comment>
<dbReference type="InterPro" id="IPR009597">
    <property type="entry name" value="DUF1206"/>
</dbReference>
<feature type="transmembrane region" description="Helical" evidence="1">
    <location>
        <begin position="50"/>
        <end position="69"/>
    </location>
</feature>
<feature type="transmembrane region" description="Helical" evidence="1">
    <location>
        <begin position="89"/>
        <end position="109"/>
    </location>
</feature>
<name>A0ABW8YM73_9SPHN</name>
<evidence type="ECO:0000259" key="2">
    <source>
        <dbReference type="Pfam" id="PF06724"/>
    </source>
</evidence>
<feature type="transmembrane region" description="Helical" evidence="1">
    <location>
        <begin position="129"/>
        <end position="152"/>
    </location>
</feature>
<feature type="transmembrane region" description="Helical" evidence="1">
    <location>
        <begin position="220"/>
        <end position="238"/>
    </location>
</feature>